<evidence type="ECO:0000313" key="3">
    <source>
        <dbReference type="Proteomes" id="UP000471633"/>
    </source>
</evidence>
<organism evidence="2 3">
    <name type="scientific">Schistosoma haematobium</name>
    <name type="common">Blood fluke</name>
    <dbReference type="NCBI Taxonomy" id="6185"/>
    <lineage>
        <taxon>Eukaryota</taxon>
        <taxon>Metazoa</taxon>
        <taxon>Spiralia</taxon>
        <taxon>Lophotrochozoa</taxon>
        <taxon>Platyhelminthes</taxon>
        <taxon>Trematoda</taxon>
        <taxon>Digenea</taxon>
        <taxon>Strigeidida</taxon>
        <taxon>Schistosomatoidea</taxon>
        <taxon>Schistosomatidae</taxon>
        <taxon>Schistosoma</taxon>
    </lineage>
</organism>
<evidence type="ECO:0000313" key="2">
    <source>
        <dbReference type="EMBL" id="KAH9587735.1"/>
    </source>
</evidence>
<dbReference type="GO" id="GO:0031416">
    <property type="term" value="C:NatB complex"/>
    <property type="evidence" value="ECO:0007669"/>
    <property type="project" value="TreeGrafter"/>
</dbReference>
<dbReference type="KEGG" id="shx:MS3_00005361"/>
<dbReference type="CTD" id="24595103"/>
<comment type="caution">
    <text evidence="2">The sequence shown here is derived from an EMBL/GenBank/DDBJ whole genome shotgun (WGS) entry which is preliminary data.</text>
</comment>
<reference evidence="2" key="1">
    <citation type="journal article" date="2012" name="Nat. Genet.">
        <title>Whole-genome sequence of Schistosoma haematobium.</title>
        <authorList>
            <person name="Young N.D."/>
            <person name="Jex A.R."/>
            <person name="Li B."/>
            <person name="Liu S."/>
            <person name="Yang L."/>
            <person name="Xiong Z."/>
            <person name="Li Y."/>
            <person name="Cantacessi C."/>
            <person name="Hall R.S."/>
            <person name="Xu X."/>
            <person name="Chen F."/>
            <person name="Wu X."/>
            <person name="Zerlotini A."/>
            <person name="Oliveira G."/>
            <person name="Hofmann A."/>
            <person name="Zhang G."/>
            <person name="Fang X."/>
            <person name="Kang Y."/>
            <person name="Campbell B.E."/>
            <person name="Loukas A."/>
            <person name="Ranganathan S."/>
            <person name="Rollinson D."/>
            <person name="Rinaldi G."/>
            <person name="Brindley P.J."/>
            <person name="Yang H."/>
            <person name="Wang J."/>
            <person name="Wang J."/>
            <person name="Gasser R.B."/>
        </authorList>
    </citation>
    <scope>NUCLEOTIDE SEQUENCE</scope>
</reference>
<reference evidence="2" key="3">
    <citation type="submission" date="2021-06" db="EMBL/GenBank/DDBJ databases">
        <title>Chromosome-level genome assembly for S. haematobium.</title>
        <authorList>
            <person name="Stroehlein A.J."/>
        </authorList>
    </citation>
    <scope>NUCLEOTIDE SEQUENCE</scope>
</reference>
<comment type="similarity">
    <text evidence="1">Belongs to the MDM20/NAA25 family.</text>
</comment>
<dbReference type="Gene3D" id="1.25.40.1040">
    <property type="match status" value="1"/>
</dbReference>
<keyword evidence="3" id="KW-1185">Reference proteome</keyword>
<dbReference type="AlphaFoldDB" id="A0A6A5DM94"/>
<name>A0A6A5DM94_SCHHA</name>
<dbReference type="GeneID" id="24595103"/>
<dbReference type="EMBL" id="AMPZ03000003">
    <property type="protein sequence ID" value="KAH9587735.1"/>
    <property type="molecule type" value="Genomic_DNA"/>
</dbReference>
<dbReference type="RefSeq" id="XP_035589588.1">
    <property type="nucleotide sequence ID" value="XM_035733054.1"/>
</dbReference>
<reference evidence="2" key="2">
    <citation type="journal article" date="2019" name="Gigascience">
        <title>High-quality Schistosoma haematobium genome achieved by single-molecule and long-range sequencing.</title>
        <authorList>
            <person name="Stroehlein A.J."/>
            <person name="Korhonen P.K."/>
            <person name="Chong T.M."/>
            <person name="Lim Y.L."/>
            <person name="Chan K.G."/>
            <person name="Webster B."/>
            <person name="Rollinson D."/>
            <person name="Brindley P.J."/>
            <person name="Gasser R.B."/>
            <person name="Young N.D."/>
        </authorList>
    </citation>
    <scope>NUCLEOTIDE SEQUENCE</scope>
</reference>
<reference evidence="2" key="4">
    <citation type="journal article" date="2022" name="PLoS Pathog.">
        <title>Chromosome-level genome of Schistosoma haematobium underpins genome-wide explorations of molecular variation.</title>
        <authorList>
            <person name="Stroehlein A.J."/>
            <person name="Korhonen P.K."/>
            <person name="Lee V.V."/>
            <person name="Ralph S.A."/>
            <person name="Mentink-Kane M."/>
            <person name="You H."/>
            <person name="McManus D.P."/>
            <person name="Tchuente L.T."/>
            <person name="Stothard J.R."/>
            <person name="Kaur P."/>
            <person name="Dudchenko O."/>
            <person name="Aiden E.L."/>
            <person name="Yang B."/>
            <person name="Yang H."/>
            <person name="Emery A.M."/>
            <person name="Webster B.L."/>
            <person name="Brindley P.J."/>
            <person name="Rollinson D."/>
            <person name="Chang B.C.H."/>
            <person name="Gasser R.B."/>
            <person name="Young N.D."/>
        </authorList>
    </citation>
    <scope>NUCLEOTIDE SEQUENCE</scope>
</reference>
<sequence>MGAKSSHKPWKQTSETCYTSTKYKWLLGLINKPDNLIGSALKMCTMLLPDVKVDNNQETFYALPLASLLATALKALTLHRSGKITEANLLADELIKSYPTDESTLNVIMCYFRKTGQGEKIDEFLKRSLERSPNREDLLVCLFLHHVQERNFSAQQATARLLLQKFPSSAFNYWVIMSTIMQAESNPIMGHRMYLPLAEKMLIREAENGKMSRHSELQVLIELLARLQKHEEAYKLLSRKDITDRIDNEDYICDYSSMKLSLLAHLDIWDDLYELAKSQTQINPDDWTPWKKLIETSLKDIQRVEKVMSLIDIAITNHPYNRGPQLARLDMYANLVQLGMHLVYNHNPLTFLEDYFNTFSHKPICSMDLAYLLRMVLPNVDDQIKYISFVMEVAETDLNFTNKEDKTIYRHLCAHQIARANNQGASLQSLLRYYFGYAPDRSEVLLKKLKDVAVNNETTIDLYPVDGFLLLSLSSLLETSSPAYECSFSLGTGLLSLYWIYIIGLEHTNLNHHLRIKLCNLYSSDFLNCPELILPQLDKLEIKQLLFLSLGHLIVKPSPSLAMCASIVATQSQVDDSSSVHSLYQKIITLSNSMVTEAEEFLVAAYRKHAYTKVREFTQFISQLHNADVFLTVRVEMLHWQLIVSQHDFDTLLEQLGQAQISIDNVTKQLPMIVDCRDFSVTPNFDQYERVENVRLSFDHLKSWLNLRCLTLNAIVYATSLVMSIVKVEHYMISESQHEIAENVPPESVKSLNSLLSTMNDLDSHTKEPSTRELSNFKLLSWSVMVKRDQILRTFPDLPDVSCASLYCYGPYRRVLSIGIELILGLHGLVSENSSAFTKKSMDYLLKSLYESFLSGQLTSEDTDIPKVYPAINTSLLSSPKDDHLPNGISSDNDFVHPGGVLLILTMFYESISLATLLVSMIQSSLRPRSHYHHEINKYQKRKNKKDKVINTNSNHSPILSLLDNFAVGLYYTTTKLVTITDQLVEVTDCWSTWCHDVSCKEFQLIASNACTHVLSEDFLVQYPVLKPPNCAFEELSKVYEKSFNRIAAGLRVKSSCLQNITTELAVYQSRTHEIVSVQNSNSSP</sequence>
<gene>
    <name evidence="2" type="primary">NAA25_1</name>
    <name evidence="2" type="ORF">MS3_00005361</name>
</gene>
<dbReference type="Proteomes" id="UP000471633">
    <property type="component" value="Unassembled WGS sequence"/>
</dbReference>
<protein>
    <submittedName>
        <fullName evidence="2">N-alpha-acetyltransferase 25, NatB auxiliary subunit, variant 2</fullName>
    </submittedName>
</protein>
<dbReference type="PANTHER" id="PTHR22767:SF3">
    <property type="entry name" value="N-ALPHA-ACETYLTRANSFERASE 25, NATB AUXILIARY SUBUNIT"/>
    <property type="match status" value="1"/>
</dbReference>
<dbReference type="Pfam" id="PF09797">
    <property type="entry name" value="NatB_MDM20"/>
    <property type="match status" value="1"/>
</dbReference>
<proteinExistence type="inferred from homology"/>
<dbReference type="PANTHER" id="PTHR22767">
    <property type="entry name" value="N-TERMINAL ACETYLTRANSFERASE-RELATED"/>
    <property type="match status" value="1"/>
</dbReference>
<accession>A0A6A5DM94</accession>
<dbReference type="InterPro" id="IPR019183">
    <property type="entry name" value="NAA25_NatB_aux_su"/>
</dbReference>
<evidence type="ECO:0000256" key="1">
    <source>
        <dbReference type="ARBA" id="ARBA00006298"/>
    </source>
</evidence>